<protein>
    <submittedName>
        <fullName evidence="1">(Mediterranean fruit fly) hypothetical protein</fullName>
    </submittedName>
</protein>
<keyword evidence="2" id="KW-1185">Reference proteome</keyword>
<accession>A0A811V0T8</accession>
<evidence type="ECO:0000313" key="2">
    <source>
        <dbReference type="Proteomes" id="UP000606786"/>
    </source>
</evidence>
<sequence length="131" mass="15017">MMPAGGICALCCVRARATHESFDVLRDYAWYACGPHDAPKKYQNWKILLIRTYWRQSRLARRLAGRQPGMLQASLTTFHSFIQSSFLERCSTAKLAADARSYLAPMQQSKYNNSQLLTAYGFWSNIRDDVD</sequence>
<dbReference type="EMBL" id="CAJHJT010000034">
    <property type="protein sequence ID" value="CAD7003955.1"/>
    <property type="molecule type" value="Genomic_DNA"/>
</dbReference>
<comment type="caution">
    <text evidence="1">The sequence shown here is derived from an EMBL/GenBank/DDBJ whole genome shotgun (WGS) entry which is preliminary data.</text>
</comment>
<proteinExistence type="predicted"/>
<organism evidence="1 2">
    <name type="scientific">Ceratitis capitata</name>
    <name type="common">Mediterranean fruit fly</name>
    <name type="synonym">Tephritis capitata</name>
    <dbReference type="NCBI Taxonomy" id="7213"/>
    <lineage>
        <taxon>Eukaryota</taxon>
        <taxon>Metazoa</taxon>
        <taxon>Ecdysozoa</taxon>
        <taxon>Arthropoda</taxon>
        <taxon>Hexapoda</taxon>
        <taxon>Insecta</taxon>
        <taxon>Pterygota</taxon>
        <taxon>Neoptera</taxon>
        <taxon>Endopterygota</taxon>
        <taxon>Diptera</taxon>
        <taxon>Brachycera</taxon>
        <taxon>Muscomorpha</taxon>
        <taxon>Tephritoidea</taxon>
        <taxon>Tephritidae</taxon>
        <taxon>Ceratitis</taxon>
        <taxon>Ceratitis</taxon>
    </lineage>
</organism>
<name>A0A811V0T8_CERCA</name>
<dbReference type="AlphaFoldDB" id="A0A811V0T8"/>
<dbReference type="Proteomes" id="UP000606786">
    <property type="component" value="Unassembled WGS sequence"/>
</dbReference>
<reference evidence="1" key="1">
    <citation type="submission" date="2020-11" db="EMBL/GenBank/DDBJ databases">
        <authorList>
            <person name="Whitehead M."/>
        </authorList>
    </citation>
    <scope>NUCLEOTIDE SEQUENCE</scope>
    <source>
        <strain evidence="1">EGII</strain>
    </source>
</reference>
<gene>
    <name evidence="1" type="ORF">CCAP1982_LOCUS12378</name>
</gene>
<evidence type="ECO:0000313" key="1">
    <source>
        <dbReference type="EMBL" id="CAD7003955.1"/>
    </source>
</evidence>